<dbReference type="EC" id="3.6.4.13" evidence="1"/>
<dbReference type="PROSITE" id="PS51203">
    <property type="entry name" value="CS"/>
    <property type="match status" value="1"/>
</dbReference>
<dbReference type="InterPro" id="IPR007052">
    <property type="entry name" value="CS_dom"/>
</dbReference>
<evidence type="ECO:0000256" key="11">
    <source>
        <dbReference type="ARBA" id="ARBA00023254"/>
    </source>
</evidence>
<dbReference type="Gene3D" id="1.25.10.10">
    <property type="entry name" value="Leucine-rich Repeat Variant"/>
    <property type="match status" value="1"/>
</dbReference>
<feature type="compositionally biased region" description="Polar residues" evidence="13">
    <location>
        <begin position="1913"/>
        <end position="1927"/>
    </location>
</feature>
<dbReference type="Pfam" id="PF00270">
    <property type="entry name" value="DEAD"/>
    <property type="match status" value="1"/>
</dbReference>
<dbReference type="InterPro" id="IPR011989">
    <property type="entry name" value="ARM-like"/>
</dbReference>
<evidence type="ECO:0000256" key="13">
    <source>
        <dbReference type="SAM" id="MobiDB-lite"/>
    </source>
</evidence>
<dbReference type="InterPro" id="IPR035437">
    <property type="entry name" value="SNase_OB-fold_sf"/>
</dbReference>
<keyword evidence="8" id="KW-0067">ATP-binding</keyword>
<evidence type="ECO:0000259" key="14">
    <source>
        <dbReference type="PROSITE" id="PS50304"/>
    </source>
</evidence>
<dbReference type="GO" id="GO:0007283">
    <property type="term" value="P:spermatogenesis"/>
    <property type="evidence" value="ECO:0007669"/>
    <property type="project" value="UniProtKB-KW"/>
</dbReference>
<feature type="compositionally biased region" description="Polar residues" evidence="13">
    <location>
        <begin position="1646"/>
        <end position="1675"/>
    </location>
</feature>
<dbReference type="PANTHER" id="PTHR22655:SF2">
    <property type="entry name" value="ATP-DEPENDENT RNA HELICASE TDRD12-RELATED"/>
    <property type="match status" value="1"/>
</dbReference>
<dbReference type="InterPro" id="IPR014001">
    <property type="entry name" value="Helicase_ATP-bd"/>
</dbReference>
<dbReference type="GO" id="GO:0003724">
    <property type="term" value="F:RNA helicase activity"/>
    <property type="evidence" value="ECO:0007669"/>
    <property type="project" value="UniProtKB-EC"/>
</dbReference>
<dbReference type="GO" id="GO:0016787">
    <property type="term" value="F:hydrolase activity"/>
    <property type="evidence" value="ECO:0007669"/>
    <property type="project" value="UniProtKB-KW"/>
</dbReference>
<dbReference type="PROSITE" id="PS51192">
    <property type="entry name" value="HELICASE_ATP_BIND_1"/>
    <property type="match status" value="1"/>
</dbReference>
<dbReference type="Proteomes" id="UP001249851">
    <property type="component" value="Unassembled WGS sequence"/>
</dbReference>
<dbReference type="Pfam" id="PF00567">
    <property type="entry name" value="TUDOR"/>
    <property type="match status" value="3"/>
</dbReference>
<evidence type="ECO:0000313" key="18">
    <source>
        <dbReference type="Proteomes" id="UP001249851"/>
    </source>
</evidence>
<keyword evidence="5" id="KW-0221">Differentiation</keyword>
<evidence type="ECO:0000256" key="1">
    <source>
        <dbReference type="ARBA" id="ARBA00012552"/>
    </source>
</evidence>
<dbReference type="SUPFAM" id="SSF48371">
    <property type="entry name" value="ARM repeat"/>
    <property type="match status" value="1"/>
</dbReference>
<evidence type="ECO:0000259" key="16">
    <source>
        <dbReference type="PROSITE" id="PS51203"/>
    </source>
</evidence>
<evidence type="ECO:0000256" key="2">
    <source>
        <dbReference type="ARBA" id="ARBA00022473"/>
    </source>
</evidence>
<dbReference type="EMBL" id="JARQWQ010000103">
    <property type="protein sequence ID" value="KAK2550988.1"/>
    <property type="molecule type" value="Genomic_DNA"/>
</dbReference>
<dbReference type="GO" id="GO:0042078">
    <property type="term" value="P:germ-line stem cell division"/>
    <property type="evidence" value="ECO:0007669"/>
    <property type="project" value="TreeGrafter"/>
</dbReference>
<dbReference type="Gene3D" id="2.60.40.790">
    <property type="match status" value="1"/>
</dbReference>
<dbReference type="GO" id="GO:0031047">
    <property type="term" value="P:regulatory ncRNA-mediated gene silencing"/>
    <property type="evidence" value="ECO:0007669"/>
    <property type="project" value="UniProtKB-KW"/>
</dbReference>
<dbReference type="InterPro" id="IPR016024">
    <property type="entry name" value="ARM-type_fold"/>
</dbReference>
<name>A0AAD9PXP4_ACRCE</name>
<dbReference type="GO" id="GO:0003676">
    <property type="term" value="F:nucleic acid binding"/>
    <property type="evidence" value="ECO:0007669"/>
    <property type="project" value="InterPro"/>
</dbReference>
<keyword evidence="11" id="KW-0469">Meiosis</keyword>
<sequence length="1935" mass="215659">MATSLDIDILKVINAGHFWAHPLAQPELMGKLNDHFRNAAPSEIISPLVKGQMCVVRRTSDKCWYRARVQNVLQTLCGPQASVFLVDLAQSTLIPCCWIREVPSEFQNIPFQAMDCFLTGLKPLQLVTAYFDLTTSKQQDEKGQYHVLLMADSGRSQICINDELVVKGFATYLFEVEQALSISPYKAAKLEELTKNFQKKGKDVAEQLKEYISHGKFTSSEQSSSTDDEVTDHTRHDYLSASVSQSPVDILRKQMSHSHSAESQFYGEPSARIPAGISQNQKAKPWQLADNDYLDFASETVYKRVDALSDEEISGHVRFLSSRLPATGSNQNQGFSITPSKSPESSVLKPILKKSPPYKTSQYSNSSSSELEDTLQRKVYGKVDEEDSRFSCTGTHEVPSLLLEKETEFPSSSCELSIDGQLGSLSGNNLYSSSKCASTESSTETSREDQRVSTSFEYSETTNELQHSGTKGTLSRFCEAAISSCNLVQLATSGSGLANDKVNGHEQTLKMSTQHLAPSPCLPSSKSPLPSEVLLSKSPPSSVSTSRGRNLTFSRGVLIQTEGAPAPKPVFSLENSHFQPYLRKLNMSTPSSIQAHVWPALTRGRDVVGVCPANEGPALAYLVPVIHQLVEEKEIYANLPPSSGPKVLILVPTWYKGDQIYYHCTQLLSRNKEIRVQLIFAGGAEDNQIIQLINGCEIMITTPPCFLRMIRRGFVNLNRLCHTIFNDADLMVEDFTSEIKDIMRHYGKLLKSQPNRSAPRQAVVMTTTWSVGVASLVKAYLGNPVLVISDMIEAAVYRRVQQIATVCYDSQRDVPLLGYIESFLSVKEEAKDICVFASTPAEAENVGEILKANCYFTLVAHEYLEPQELSSVKRQWNTPHSTDAMPVLVITDGVIEPMNVTNASCDHSCISLLFVTDKCKPEFPGNVAWLEVERKKELCHYLKAFGTCRLNTENRHCSMRHILCAKLDKPLPGIPSSGIVKVLVLSVESTSCYWVRILEHCPAESQNTGSYNHIADNMEFLELTVSISGWFADPLHRIKHEMVTVGVLCVIMLANSTFHRVKVCRITGRDGRNKQYVEIQYVDKGSYEVDVPVDRLLQLPSQFHSCPFQAVQVFVCRLQPLDKDIAWTVQGKHFVKHLIEGKEMEGRVVLSLGNTMWLDPLVERKHLKNINVTTNQLNVRMEILKEKYATDNKQHLKLLKNLCDEVIDLSSLEEGTAGLAESSSQHNPALETVALPEDGFHPVYVSAVQNPNLFFVQLKSSEESLEDLRQKINSGVGKIDSEENEVAIGSFCVAKFSEDDKWYRGSVMGSRPDNEYDVFFVDFGDQEWVTGDKIAPAWSSILQLPLQAVECSLVDVQPFGNDWKDAVSDAFWEMVIDRLLFAKVKSKTTSLMSGSHKFVIELYDTSTEHDVIISHEMIAQGHAQSSPEGTKMLFPYSTGGTESYEFPHQRIPDMCLQAHLCQDAIKKVEIVKEVQTIVLNSESFKDDICTYGGIQSLCRLLNLSRHPLVLQHILISLASLAFGSETICDEVRNQGGLQTICYLLEKVQERVAWALGSLVVDHTSNCQAVHDCGGLKTLCELTAATNSENVLERIIKQGALTLKTLASNNQYNKEVILMNEDPQRLGIISHRVCWDLLQRLLGSAAGNSPGASPQVSTPAIRTQQMSSSPVISQSQELERKTVNGLMDSDDDLPPLGGEAESDKENDVTLVPRATLTINESTPPSCKQVSSAQVVRENFIASTRPITRPGSSSAEEEDFEAFRAHPQTVWSQTRDLVRVCVKLRDVQREHAYTEISANRLKFSTQVGRTLYGLDLELLESIDPLHTDSKMQVKGSEVQINLRKKKHGVWTRLLKSKEKLPYVSIDFDRWEVWSSSEEDDENDGTRASPTNFRSLRKESVGIEESKQVLLPEMLESQSSDYDNEGSYSSGVDCFDFS</sequence>
<feature type="region of interest" description="Disordered" evidence="13">
    <location>
        <begin position="513"/>
        <end position="548"/>
    </location>
</feature>
<evidence type="ECO:0000256" key="12">
    <source>
        <dbReference type="ARBA" id="ARBA00047984"/>
    </source>
</evidence>
<keyword evidence="3" id="KW-0677">Repeat</keyword>
<comment type="catalytic activity">
    <reaction evidence="12">
        <text>ATP + H2O = ADP + phosphate + H(+)</text>
        <dbReference type="Rhea" id="RHEA:13065"/>
        <dbReference type="ChEBI" id="CHEBI:15377"/>
        <dbReference type="ChEBI" id="CHEBI:15378"/>
        <dbReference type="ChEBI" id="CHEBI:30616"/>
        <dbReference type="ChEBI" id="CHEBI:43474"/>
        <dbReference type="ChEBI" id="CHEBI:456216"/>
        <dbReference type="EC" id="3.6.4.13"/>
    </reaction>
</comment>
<feature type="region of interest" description="Disordered" evidence="13">
    <location>
        <begin position="324"/>
        <end position="374"/>
    </location>
</feature>
<keyword evidence="6" id="KW-0378">Hydrolase</keyword>
<keyword evidence="7 17" id="KW-0347">Helicase</keyword>
<dbReference type="GO" id="GO:0005524">
    <property type="term" value="F:ATP binding"/>
    <property type="evidence" value="ECO:0007669"/>
    <property type="project" value="UniProtKB-KW"/>
</dbReference>
<dbReference type="InterPro" id="IPR044742">
    <property type="entry name" value="DEAD/DEAH_RhlB"/>
</dbReference>
<dbReference type="PROSITE" id="PS50304">
    <property type="entry name" value="TUDOR"/>
    <property type="match status" value="2"/>
</dbReference>
<feature type="domain" description="Helicase ATP-binding" evidence="15">
    <location>
        <begin position="598"/>
        <end position="787"/>
    </location>
</feature>
<comment type="caution">
    <text evidence="17">The sequence shown here is derived from an EMBL/GenBank/DDBJ whole genome shotgun (WGS) entry which is preliminary data.</text>
</comment>
<dbReference type="SMART" id="SM00333">
    <property type="entry name" value="TUDOR"/>
    <property type="match status" value="3"/>
</dbReference>
<dbReference type="Gene3D" id="2.30.30.140">
    <property type="match status" value="3"/>
</dbReference>
<feature type="region of interest" description="Disordered" evidence="13">
    <location>
        <begin position="1875"/>
        <end position="1897"/>
    </location>
</feature>
<feature type="region of interest" description="Disordered" evidence="13">
    <location>
        <begin position="1911"/>
        <end position="1935"/>
    </location>
</feature>
<feature type="compositionally biased region" description="Polar residues" evidence="13">
    <location>
        <begin position="327"/>
        <end position="345"/>
    </location>
</feature>
<dbReference type="CDD" id="cd20435">
    <property type="entry name" value="Tudor_TDRD12_rpt2"/>
    <property type="match status" value="1"/>
</dbReference>
<evidence type="ECO:0000256" key="10">
    <source>
        <dbReference type="ARBA" id="ARBA00023158"/>
    </source>
</evidence>
<dbReference type="CDD" id="cd00268">
    <property type="entry name" value="DEADc"/>
    <property type="match status" value="1"/>
</dbReference>
<keyword evidence="9" id="KW-0744">Spermatogenesis</keyword>
<feature type="domain" description="Tudor" evidence="14">
    <location>
        <begin position="1285"/>
        <end position="1344"/>
    </location>
</feature>
<dbReference type="InterPro" id="IPR027417">
    <property type="entry name" value="P-loop_NTPase"/>
</dbReference>
<dbReference type="Gene3D" id="3.40.50.300">
    <property type="entry name" value="P-loop containing nucleotide triphosphate hydrolases"/>
    <property type="match status" value="1"/>
</dbReference>
<feature type="region of interest" description="Disordered" evidence="13">
    <location>
        <begin position="1646"/>
        <end position="1705"/>
    </location>
</feature>
<dbReference type="SUPFAM" id="SSF49764">
    <property type="entry name" value="HSP20-like chaperones"/>
    <property type="match status" value="1"/>
</dbReference>
<feature type="region of interest" description="Disordered" evidence="13">
    <location>
        <begin position="433"/>
        <end position="470"/>
    </location>
</feature>
<evidence type="ECO:0000256" key="8">
    <source>
        <dbReference type="ARBA" id="ARBA00022840"/>
    </source>
</evidence>
<reference evidence="17" key="2">
    <citation type="journal article" date="2023" name="Science">
        <title>Genomic signatures of disease resistance in endangered staghorn corals.</title>
        <authorList>
            <person name="Vollmer S.V."/>
            <person name="Selwyn J.D."/>
            <person name="Despard B.A."/>
            <person name="Roesel C.L."/>
        </authorList>
    </citation>
    <scope>NUCLEOTIDE SEQUENCE</scope>
    <source>
        <strain evidence="17">K2</strain>
    </source>
</reference>
<evidence type="ECO:0000256" key="9">
    <source>
        <dbReference type="ARBA" id="ARBA00022871"/>
    </source>
</evidence>
<dbReference type="InterPro" id="IPR000225">
    <property type="entry name" value="Armadillo"/>
</dbReference>
<feature type="compositionally biased region" description="Low complexity" evidence="13">
    <location>
        <begin position="433"/>
        <end position="444"/>
    </location>
</feature>
<organism evidence="17 18">
    <name type="scientific">Acropora cervicornis</name>
    <name type="common">Staghorn coral</name>
    <dbReference type="NCBI Taxonomy" id="6130"/>
    <lineage>
        <taxon>Eukaryota</taxon>
        <taxon>Metazoa</taxon>
        <taxon>Cnidaria</taxon>
        <taxon>Anthozoa</taxon>
        <taxon>Hexacorallia</taxon>
        <taxon>Scleractinia</taxon>
        <taxon>Astrocoeniina</taxon>
        <taxon>Acroporidae</taxon>
        <taxon>Acropora</taxon>
    </lineage>
</organism>
<dbReference type="InterPro" id="IPR008978">
    <property type="entry name" value="HSP20-like_chaperone"/>
</dbReference>
<feature type="domain" description="CS" evidence="16">
    <location>
        <begin position="1762"/>
        <end position="1852"/>
    </location>
</feature>
<feature type="compositionally biased region" description="Polar residues" evidence="13">
    <location>
        <begin position="452"/>
        <end position="470"/>
    </location>
</feature>
<keyword evidence="2" id="KW-0217">Developmental protein</keyword>
<dbReference type="SUPFAM" id="SSF63748">
    <property type="entry name" value="Tudor/PWWP/MBT"/>
    <property type="match status" value="3"/>
</dbReference>
<evidence type="ECO:0000256" key="7">
    <source>
        <dbReference type="ARBA" id="ARBA00022806"/>
    </source>
</evidence>
<keyword evidence="10" id="KW-0943">RNA-mediated gene silencing</keyword>
<dbReference type="SUPFAM" id="SSF52540">
    <property type="entry name" value="P-loop containing nucleoside triphosphate hydrolases"/>
    <property type="match status" value="1"/>
</dbReference>
<feature type="compositionally biased region" description="Low complexity" evidence="13">
    <location>
        <begin position="518"/>
        <end position="546"/>
    </location>
</feature>
<proteinExistence type="predicted"/>
<protein>
    <recommendedName>
        <fullName evidence="1">RNA helicase</fullName>
        <ecNumber evidence="1">3.6.4.13</ecNumber>
    </recommendedName>
</protein>
<dbReference type="GO" id="GO:0051321">
    <property type="term" value="P:meiotic cell cycle"/>
    <property type="evidence" value="ECO:0007669"/>
    <property type="project" value="UniProtKB-KW"/>
</dbReference>
<accession>A0AAD9PXP4</accession>
<dbReference type="SMART" id="SM00487">
    <property type="entry name" value="DEXDc"/>
    <property type="match status" value="1"/>
</dbReference>
<evidence type="ECO:0000256" key="6">
    <source>
        <dbReference type="ARBA" id="ARBA00022801"/>
    </source>
</evidence>
<feature type="domain" description="Tudor" evidence="14">
    <location>
        <begin position="47"/>
        <end position="109"/>
    </location>
</feature>
<evidence type="ECO:0000313" key="17">
    <source>
        <dbReference type="EMBL" id="KAK2550988.1"/>
    </source>
</evidence>
<evidence type="ECO:0000256" key="5">
    <source>
        <dbReference type="ARBA" id="ARBA00022782"/>
    </source>
</evidence>
<keyword evidence="4" id="KW-0547">Nucleotide-binding</keyword>
<evidence type="ECO:0000256" key="4">
    <source>
        <dbReference type="ARBA" id="ARBA00022741"/>
    </source>
</evidence>
<gene>
    <name evidence="17" type="ORF">P5673_028206</name>
</gene>
<evidence type="ECO:0000259" key="15">
    <source>
        <dbReference type="PROSITE" id="PS51192"/>
    </source>
</evidence>
<dbReference type="PANTHER" id="PTHR22655">
    <property type="entry name" value="ATP-DEPENDENT RNA HELICASE TDRD12-RELATED"/>
    <property type="match status" value="1"/>
</dbReference>
<dbReference type="SMART" id="SM00185">
    <property type="entry name" value="ARM"/>
    <property type="match status" value="3"/>
</dbReference>
<evidence type="ECO:0000256" key="3">
    <source>
        <dbReference type="ARBA" id="ARBA00022737"/>
    </source>
</evidence>
<dbReference type="InterPro" id="IPR011545">
    <property type="entry name" value="DEAD/DEAH_box_helicase_dom"/>
</dbReference>
<keyword evidence="18" id="KW-1185">Reference proteome</keyword>
<dbReference type="Gene3D" id="2.40.50.90">
    <property type="match status" value="2"/>
</dbReference>
<reference evidence="17" key="1">
    <citation type="journal article" date="2023" name="G3 (Bethesda)">
        <title>Whole genome assembly and annotation of the endangered Caribbean coral Acropora cervicornis.</title>
        <authorList>
            <person name="Selwyn J.D."/>
            <person name="Vollmer S.V."/>
        </authorList>
    </citation>
    <scope>NUCLEOTIDE SEQUENCE</scope>
    <source>
        <strain evidence="17">K2</strain>
    </source>
</reference>
<dbReference type="InterPro" id="IPR002999">
    <property type="entry name" value="Tudor"/>
</dbReference>